<dbReference type="Gene3D" id="2.180.10.10">
    <property type="entry name" value="RHS repeat-associated core"/>
    <property type="match status" value="1"/>
</dbReference>
<evidence type="ECO:0000256" key="1">
    <source>
        <dbReference type="SAM" id="SignalP"/>
    </source>
</evidence>
<dbReference type="EMBL" id="FOBB01000002">
    <property type="protein sequence ID" value="SEL75161.1"/>
    <property type="molecule type" value="Genomic_DNA"/>
</dbReference>
<feature type="chain" id="PRO_5011445774" evidence="1">
    <location>
        <begin position="23"/>
        <end position="274"/>
    </location>
</feature>
<feature type="signal peptide" evidence="1">
    <location>
        <begin position="1"/>
        <end position="22"/>
    </location>
</feature>
<evidence type="ECO:0000313" key="3">
    <source>
        <dbReference type="Proteomes" id="UP000198984"/>
    </source>
</evidence>
<dbReference type="RefSeq" id="WP_143080984.1">
    <property type="nucleotide sequence ID" value="NZ_FOBB01000002.1"/>
</dbReference>
<keyword evidence="1" id="KW-0732">Signal</keyword>
<protein>
    <submittedName>
        <fullName evidence="2">YD repeat-containing protein</fullName>
    </submittedName>
</protein>
<dbReference type="OrthoDB" id="636957at2"/>
<gene>
    <name evidence="2" type="ORF">SAMN04488505_1021017</name>
</gene>
<dbReference type="AlphaFoldDB" id="A0A1H7SRG0"/>
<dbReference type="Proteomes" id="UP000198984">
    <property type="component" value="Unassembled WGS sequence"/>
</dbReference>
<reference evidence="2 3" key="1">
    <citation type="submission" date="2016-10" db="EMBL/GenBank/DDBJ databases">
        <authorList>
            <person name="de Groot N.N."/>
        </authorList>
    </citation>
    <scope>NUCLEOTIDE SEQUENCE [LARGE SCALE GENOMIC DNA]</scope>
    <source>
        <strain evidence="2 3">DSM 21039</strain>
    </source>
</reference>
<organism evidence="2 3">
    <name type="scientific">Chitinophaga rupis</name>
    <dbReference type="NCBI Taxonomy" id="573321"/>
    <lineage>
        <taxon>Bacteria</taxon>
        <taxon>Pseudomonadati</taxon>
        <taxon>Bacteroidota</taxon>
        <taxon>Chitinophagia</taxon>
        <taxon>Chitinophagales</taxon>
        <taxon>Chitinophagaceae</taxon>
        <taxon>Chitinophaga</taxon>
    </lineage>
</organism>
<evidence type="ECO:0000313" key="2">
    <source>
        <dbReference type="EMBL" id="SEL75161.1"/>
    </source>
</evidence>
<proteinExistence type="predicted"/>
<accession>A0A1H7SRG0</accession>
<name>A0A1H7SRG0_9BACT</name>
<sequence>MQKSHYSLCLTMLVTLSLLFTACRKNPLPPPGYANSQIRQIQMDNEDSALFQYNALGNPLSVTKGMVSTGNPNYFFRYDAQHRLSDYYGAYSGGLVFEFWHRYVYDSNNHIVTDTMYLFGLVGDNGPLPDPRAPAPYDQLYVGNISTYQYDAQHRIIRATDTYGSNPFGPIHSSRYIYGPNGNLAVVRTYDPYTSDSTDLNLGGYDNKINLHRTHPIWQFLDRNFSLNNQENVVTAYNAKGLPLTIQASGGEISSGFISIHYSNTLQITYQPCR</sequence>
<dbReference type="PROSITE" id="PS51257">
    <property type="entry name" value="PROKAR_LIPOPROTEIN"/>
    <property type="match status" value="1"/>
</dbReference>
<keyword evidence="3" id="KW-1185">Reference proteome</keyword>